<feature type="domain" description="Acyl-CoA dehydrogenase/oxidase N-terminal" evidence="8">
    <location>
        <begin position="8"/>
        <end position="108"/>
    </location>
</feature>
<comment type="similarity">
    <text evidence="2 5">Belongs to the acyl-CoA dehydrogenase family.</text>
</comment>
<evidence type="ECO:0000259" key="7">
    <source>
        <dbReference type="Pfam" id="PF02770"/>
    </source>
</evidence>
<organism evidence="9 10">
    <name type="scientific">Cryptosporangium japonicum</name>
    <dbReference type="NCBI Taxonomy" id="80872"/>
    <lineage>
        <taxon>Bacteria</taxon>
        <taxon>Bacillati</taxon>
        <taxon>Actinomycetota</taxon>
        <taxon>Actinomycetes</taxon>
        <taxon>Cryptosporangiales</taxon>
        <taxon>Cryptosporangiaceae</taxon>
        <taxon>Cryptosporangium</taxon>
    </lineage>
</organism>
<comment type="cofactor">
    <cofactor evidence="1 5">
        <name>FAD</name>
        <dbReference type="ChEBI" id="CHEBI:57692"/>
    </cofactor>
</comment>
<dbReference type="Pfam" id="PF02770">
    <property type="entry name" value="Acyl-CoA_dh_M"/>
    <property type="match status" value="1"/>
</dbReference>
<protein>
    <submittedName>
        <fullName evidence="9">Acyl-CoA dehydrogenase family protein</fullName>
    </submittedName>
</protein>
<evidence type="ECO:0000259" key="8">
    <source>
        <dbReference type="Pfam" id="PF02771"/>
    </source>
</evidence>
<dbReference type="InterPro" id="IPR036250">
    <property type="entry name" value="AcylCo_DH-like_C"/>
</dbReference>
<reference evidence="9 10" key="1">
    <citation type="journal article" date="2019" name="Int. J. Syst. Evol. Microbiol.">
        <title>The Global Catalogue of Microorganisms (GCM) 10K type strain sequencing project: providing services to taxonomists for standard genome sequencing and annotation.</title>
        <authorList>
            <consortium name="The Broad Institute Genomics Platform"/>
            <consortium name="The Broad Institute Genome Sequencing Center for Infectious Disease"/>
            <person name="Wu L."/>
            <person name="Ma J."/>
        </authorList>
    </citation>
    <scope>NUCLEOTIDE SEQUENCE [LARGE SCALE GENOMIC DNA]</scope>
    <source>
        <strain evidence="9 10">JCM 10425</strain>
    </source>
</reference>
<keyword evidence="5" id="KW-0560">Oxidoreductase</keyword>
<feature type="domain" description="Acyl-CoA oxidase/dehydrogenase middle" evidence="7">
    <location>
        <begin position="112"/>
        <end position="202"/>
    </location>
</feature>
<dbReference type="InterPro" id="IPR006091">
    <property type="entry name" value="Acyl-CoA_Oxase/DH_mid-dom"/>
</dbReference>
<dbReference type="CDD" id="cd00567">
    <property type="entry name" value="ACAD"/>
    <property type="match status" value="1"/>
</dbReference>
<feature type="domain" description="Acyl-CoA dehydrogenase/oxidase C-terminal" evidence="6">
    <location>
        <begin position="221"/>
        <end position="364"/>
    </location>
</feature>
<dbReference type="Gene3D" id="1.10.540.10">
    <property type="entry name" value="Acyl-CoA dehydrogenase/oxidase, N-terminal domain"/>
    <property type="match status" value="1"/>
</dbReference>
<dbReference type="InterPro" id="IPR009100">
    <property type="entry name" value="AcylCoA_DH/oxidase_NM_dom_sf"/>
</dbReference>
<evidence type="ECO:0000256" key="1">
    <source>
        <dbReference type="ARBA" id="ARBA00001974"/>
    </source>
</evidence>
<dbReference type="InterPro" id="IPR046373">
    <property type="entry name" value="Acyl-CoA_Oxase/DH_mid-dom_sf"/>
</dbReference>
<comment type="caution">
    <text evidence="9">The sequence shown here is derived from an EMBL/GenBank/DDBJ whole genome shotgun (WGS) entry which is preliminary data.</text>
</comment>
<dbReference type="Proteomes" id="UP001500967">
    <property type="component" value="Unassembled WGS sequence"/>
</dbReference>
<dbReference type="InterPro" id="IPR037069">
    <property type="entry name" value="AcylCoA_DH/ox_N_sf"/>
</dbReference>
<evidence type="ECO:0000313" key="10">
    <source>
        <dbReference type="Proteomes" id="UP001500967"/>
    </source>
</evidence>
<evidence type="ECO:0000256" key="2">
    <source>
        <dbReference type="ARBA" id="ARBA00009347"/>
    </source>
</evidence>
<dbReference type="InterPro" id="IPR013786">
    <property type="entry name" value="AcylCoA_DH/ox_N"/>
</dbReference>
<keyword evidence="10" id="KW-1185">Reference proteome</keyword>
<name>A0ABN0TK40_9ACTN</name>
<dbReference type="InterPro" id="IPR009075">
    <property type="entry name" value="AcylCo_DH/oxidase_C"/>
</dbReference>
<dbReference type="Pfam" id="PF02771">
    <property type="entry name" value="Acyl-CoA_dh_N"/>
    <property type="match status" value="1"/>
</dbReference>
<proteinExistence type="inferred from homology"/>
<evidence type="ECO:0000256" key="4">
    <source>
        <dbReference type="ARBA" id="ARBA00022827"/>
    </source>
</evidence>
<dbReference type="SUPFAM" id="SSF47203">
    <property type="entry name" value="Acyl-CoA dehydrogenase C-terminal domain-like"/>
    <property type="match status" value="1"/>
</dbReference>
<accession>A0ABN0TK40</accession>
<dbReference type="PIRSF" id="PIRSF016578">
    <property type="entry name" value="HsaA"/>
    <property type="match status" value="1"/>
</dbReference>
<dbReference type="RefSeq" id="WP_344647158.1">
    <property type="nucleotide sequence ID" value="NZ_BAAAGX010000003.1"/>
</dbReference>
<evidence type="ECO:0000313" key="9">
    <source>
        <dbReference type="EMBL" id="GAA0223654.1"/>
    </source>
</evidence>
<keyword evidence="3 5" id="KW-0285">Flavoprotein</keyword>
<dbReference type="Pfam" id="PF00441">
    <property type="entry name" value="Acyl-CoA_dh_1"/>
    <property type="match status" value="1"/>
</dbReference>
<dbReference type="Gene3D" id="2.40.110.10">
    <property type="entry name" value="Butyryl-CoA Dehydrogenase, subunit A, domain 2"/>
    <property type="match status" value="1"/>
</dbReference>
<dbReference type="PANTHER" id="PTHR43884">
    <property type="entry name" value="ACYL-COA DEHYDROGENASE"/>
    <property type="match status" value="1"/>
</dbReference>
<dbReference type="SUPFAM" id="SSF56645">
    <property type="entry name" value="Acyl-CoA dehydrogenase NM domain-like"/>
    <property type="match status" value="1"/>
</dbReference>
<gene>
    <name evidence="9" type="ORF">GCM10009539_06060</name>
</gene>
<keyword evidence="4 5" id="KW-0274">FAD</keyword>
<dbReference type="Gene3D" id="1.20.140.10">
    <property type="entry name" value="Butyryl-CoA Dehydrogenase, subunit A, domain 3"/>
    <property type="match status" value="1"/>
</dbReference>
<dbReference type="PANTHER" id="PTHR43884:SF12">
    <property type="entry name" value="ISOVALERYL-COA DEHYDROGENASE, MITOCHONDRIAL-RELATED"/>
    <property type="match status" value="1"/>
</dbReference>
<dbReference type="EMBL" id="BAAAGX010000003">
    <property type="protein sequence ID" value="GAA0223654.1"/>
    <property type="molecule type" value="Genomic_DNA"/>
</dbReference>
<evidence type="ECO:0000259" key="6">
    <source>
        <dbReference type="Pfam" id="PF00441"/>
    </source>
</evidence>
<evidence type="ECO:0000256" key="5">
    <source>
        <dbReference type="RuleBase" id="RU362125"/>
    </source>
</evidence>
<sequence>MPEVTTGARLLLAELVAGNADAWDRAGAIPEPVLRKLGADGVLCAQVPPEYGGLGLSSRDNGELTAYAGSLCSSVRSVLTSQGMAAWSVQRLGDAAQRSWLLPELCGGKLAAVAFSETEAGSDLAAMGTRITRTGDDVVVHGTKMWCTAAATADYLIVIGRLGDGAAAAVVPTAAPGVRIERIEDASGCRAAGHADVYLDEVRLPADHLLGGVAQSLPMLITTALAYGRASVAWGCVGVLAACLSEAARHAAGRTQFGKPLAEHQLVARHLAEIAVDEQTARRACEYASERWDAGSAEMVIATVVAKHVSATNAARASSAAVQVLASAGARQGHLVSRAHRDAKLMEIIEGTTEICQLVLARHVLDQVRLPAEI</sequence>
<evidence type="ECO:0000256" key="3">
    <source>
        <dbReference type="ARBA" id="ARBA00022630"/>
    </source>
</evidence>